<name>A0A368XGD3_9BURK</name>
<organism evidence="1 2">
    <name type="scientific">Pseudorhodoferax soli</name>
    <dbReference type="NCBI Taxonomy" id="545864"/>
    <lineage>
        <taxon>Bacteria</taxon>
        <taxon>Pseudomonadati</taxon>
        <taxon>Pseudomonadota</taxon>
        <taxon>Betaproteobacteria</taxon>
        <taxon>Burkholderiales</taxon>
        <taxon>Comamonadaceae</taxon>
    </lineage>
</organism>
<protein>
    <submittedName>
        <fullName evidence="1">Uncharacterized protein</fullName>
    </submittedName>
</protein>
<gene>
    <name evidence="1" type="ORF">DES41_110260</name>
</gene>
<dbReference type="RefSeq" id="WP_170168326.1">
    <property type="nucleotide sequence ID" value="NZ_QPJK01000010.1"/>
</dbReference>
<dbReference type="EMBL" id="QPJK01000010">
    <property type="protein sequence ID" value="RCW66895.1"/>
    <property type="molecule type" value="Genomic_DNA"/>
</dbReference>
<dbReference type="AlphaFoldDB" id="A0A368XGD3"/>
<evidence type="ECO:0000313" key="2">
    <source>
        <dbReference type="Proteomes" id="UP000252884"/>
    </source>
</evidence>
<sequence>MSTASLSQSSRRVPYLLGGTSAHAATAMPRHALPALFLPLPRAAILAAMERGTR</sequence>
<evidence type="ECO:0000313" key="1">
    <source>
        <dbReference type="EMBL" id="RCW66895.1"/>
    </source>
</evidence>
<keyword evidence="2" id="KW-1185">Reference proteome</keyword>
<accession>A0A368XGD3</accession>
<proteinExistence type="predicted"/>
<reference evidence="1 2" key="1">
    <citation type="submission" date="2018-07" db="EMBL/GenBank/DDBJ databases">
        <title>Genomic Encyclopedia of Type Strains, Phase IV (KMG-IV): sequencing the most valuable type-strain genomes for metagenomic binning, comparative biology and taxonomic classification.</title>
        <authorList>
            <person name="Goeker M."/>
        </authorList>
    </citation>
    <scope>NUCLEOTIDE SEQUENCE [LARGE SCALE GENOMIC DNA]</scope>
    <source>
        <strain evidence="1 2">DSM 21634</strain>
    </source>
</reference>
<comment type="caution">
    <text evidence="1">The sequence shown here is derived from an EMBL/GenBank/DDBJ whole genome shotgun (WGS) entry which is preliminary data.</text>
</comment>
<dbReference type="Proteomes" id="UP000252884">
    <property type="component" value="Unassembled WGS sequence"/>
</dbReference>